<keyword evidence="2" id="KW-1185">Reference proteome</keyword>
<evidence type="ECO:0000313" key="1">
    <source>
        <dbReference type="EMBL" id="KIX10180.1"/>
    </source>
</evidence>
<protein>
    <submittedName>
        <fullName evidence="1">Uncharacterized protein</fullName>
    </submittedName>
</protein>
<proteinExistence type="predicted"/>
<dbReference type="Proteomes" id="UP000053617">
    <property type="component" value="Unassembled WGS sequence"/>
</dbReference>
<dbReference type="VEuPathDB" id="FungiDB:Z518_01261"/>
<organism evidence="1 2">
    <name type="scientific">Rhinocladiella mackenziei CBS 650.93</name>
    <dbReference type="NCBI Taxonomy" id="1442369"/>
    <lineage>
        <taxon>Eukaryota</taxon>
        <taxon>Fungi</taxon>
        <taxon>Dikarya</taxon>
        <taxon>Ascomycota</taxon>
        <taxon>Pezizomycotina</taxon>
        <taxon>Eurotiomycetes</taxon>
        <taxon>Chaetothyriomycetidae</taxon>
        <taxon>Chaetothyriales</taxon>
        <taxon>Herpotrichiellaceae</taxon>
        <taxon>Rhinocladiella</taxon>
    </lineage>
</organism>
<gene>
    <name evidence="1" type="ORF">Z518_01261</name>
</gene>
<name>A0A0D2JL37_9EURO</name>
<accession>A0A0D2JL37</accession>
<dbReference type="EMBL" id="KN847475">
    <property type="protein sequence ID" value="KIX10180.1"/>
    <property type="molecule type" value="Genomic_DNA"/>
</dbReference>
<dbReference type="HOGENOM" id="CLU_1778489_0_0_1"/>
<dbReference type="GeneID" id="25289332"/>
<reference evidence="1 2" key="1">
    <citation type="submission" date="2015-01" db="EMBL/GenBank/DDBJ databases">
        <title>The Genome Sequence of Rhinocladiella mackenzie CBS 650.93.</title>
        <authorList>
            <consortium name="The Broad Institute Genomics Platform"/>
            <person name="Cuomo C."/>
            <person name="de Hoog S."/>
            <person name="Gorbushina A."/>
            <person name="Stielow B."/>
            <person name="Teixiera M."/>
            <person name="Abouelleil A."/>
            <person name="Chapman S.B."/>
            <person name="Priest M."/>
            <person name="Young S.K."/>
            <person name="Wortman J."/>
            <person name="Nusbaum C."/>
            <person name="Birren B."/>
        </authorList>
    </citation>
    <scope>NUCLEOTIDE SEQUENCE [LARGE SCALE GENOMIC DNA]</scope>
    <source>
        <strain evidence="1 2">CBS 650.93</strain>
    </source>
</reference>
<evidence type="ECO:0000313" key="2">
    <source>
        <dbReference type="Proteomes" id="UP000053617"/>
    </source>
</evidence>
<dbReference type="RefSeq" id="XP_013277316.1">
    <property type="nucleotide sequence ID" value="XM_013421862.1"/>
</dbReference>
<sequence length="146" mass="16696">MRMLFTVLSQEQASKSCNEFMEKIDLRNDEEEDEDKDGVEDSAFIAGPFDSLPKARRWSLMAKSLWHQVQSIKADAPKDRPFFKLRLAELELDRLSQSNKDVRVSEADKDLGNAALEVSDLSVQVEPLWTTYKLDHNGSTQDQDAF</sequence>
<dbReference type="AlphaFoldDB" id="A0A0D2JL37"/>